<dbReference type="Proteomes" id="UP000671879">
    <property type="component" value="Chromosome"/>
</dbReference>
<keyword evidence="6 10" id="KW-0472">Membrane</keyword>
<evidence type="ECO:0000256" key="1">
    <source>
        <dbReference type="ARBA" id="ARBA00004651"/>
    </source>
</evidence>
<evidence type="ECO:0000256" key="10">
    <source>
        <dbReference type="SAM" id="Phobius"/>
    </source>
</evidence>
<keyword evidence="4 10" id="KW-0812">Transmembrane</keyword>
<keyword evidence="2" id="KW-1003">Cell membrane</keyword>
<evidence type="ECO:0000256" key="3">
    <source>
        <dbReference type="ARBA" id="ARBA00022500"/>
    </source>
</evidence>
<dbReference type="RefSeq" id="WP_274374560.1">
    <property type="nucleotide sequence ID" value="NZ_CP072943.1"/>
</dbReference>
<proteinExistence type="inferred from homology"/>
<comment type="subcellular location">
    <subcellularLocation>
        <location evidence="1">Cell membrane</location>
        <topology evidence="1">Multi-pass membrane protein</topology>
    </subcellularLocation>
</comment>
<dbReference type="SUPFAM" id="SSF103190">
    <property type="entry name" value="Sensory domain-like"/>
    <property type="match status" value="1"/>
</dbReference>
<dbReference type="GO" id="GO:0007165">
    <property type="term" value="P:signal transduction"/>
    <property type="evidence" value="ECO:0007669"/>
    <property type="project" value="UniProtKB-KW"/>
</dbReference>
<keyword evidence="14" id="KW-1185">Reference proteome</keyword>
<dbReference type="InterPro" id="IPR033479">
    <property type="entry name" value="dCache_1"/>
</dbReference>
<name>A0A9Q7F0Q0_9BACT</name>
<evidence type="ECO:0000256" key="5">
    <source>
        <dbReference type="ARBA" id="ARBA00022989"/>
    </source>
</evidence>
<comment type="similarity">
    <text evidence="8">Belongs to the methyl-accepting chemotaxis (MCP) protein family.</text>
</comment>
<evidence type="ECO:0000259" key="11">
    <source>
        <dbReference type="PROSITE" id="PS50111"/>
    </source>
</evidence>
<evidence type="ECO:0000256" key="9">
    <source>
        <dbReference type="PROSITE-ProRule" id="PRU00284"/>
    </source>
</evidence>
<keyword evidence="5 10" id="KW-1133">Transmembrane helix</keyword>
<evidence type="ECO:0000313" key="14">
    <source>
        <dbReference type="Proteomes" id="UP000671879"/>
    </source>
</evidence>
<sequence>MNSLRGRLIVTFLAVALSAITLVGFVALNRSQKALLDLAWKEGDALAVALAQEVDAYLRESAMVLEIPAETEIFRSMNWADQKPLLAPIRTRFGFNDVFIAKPDGSVYSAVRDVGGVNIKDREYFIEAFKRNETVVSHPVADRTTGEMSIFVASPIARPGENPVGLVVGALTLKAVTEEVASVTWGQKGYGYLLDSRGVVTAHPNGDLLGRLNATEEGEKVAPELARAMREGLSGKPGRVGYFFLGEDRMTTYAPVPSTGWLAAVTTPEAELLAPVRALRTLILVVSALLALVVVVSFFFANAVAGPVTAIERRMEALAEGDLASPLEARSSIAEIRNLSSAMEKTLASLSDSFSAVADVAHELGSEAETFAAVAQETNASAEEARSGVETVGGAMEALAAIGQELNASVEEVASGAATAATRSGETSEEVEKARRAGERGLEAVKGTVTNINGVTVEIEGSARAVAELADKAAQIGKIVAVISGIADQTNLLALNAAIEAARAGEHGRGFAVVAEEVRKLAEESNGAARNIADLAGSIASDLFSVKEGAGRNQEGARQVLDQSRDVVEKIELILETLDRIAASTQDVATVSQGQASSSEEIASAIQDMANKVNDSNAMAGNVRDQMAEVVQAAERVALGGEGLARISGELRRRVSAFRLRESQAGLVAVRKR</sequence>
<dbReference type="CDD" id="cd12914">
    <property type="entry name" value="PDC1_DGC_like"/>
    <property type="match status" value="1"/>
</dbReference>
<dbReference type="SMART" id="SM00304">
    <property type="entry name" value="HAMP"/>
    <property type="match status" value="1"/>
</dbReference>
<feature type="domain" description="Methyl-accepting transducer" evidence="11">
    <location>
        <begin position="367"/>
        <end position="610"/>
    </location>
</feature>
<keyword evidence="3" id="KW-0145">Chemotaxis</keyword>
<feature type="domain" description="HAMP" evidence="12">
    <location>
        <begin position="302"/>
        <end position="355"/>
    </location>
</feature>
<reference evidence="14" key="1">
    <citation type="submission" date="2021-04" db="EMBL/GenBank/DDBJ databases">
        <title>A novel Synergistetes isolate from a pyrite-forming mixed culture.</title>
        <authorList>
            <person name="Bunk B."/>
            <person name="Sproer C."/>
            <person name="Spring S."/>
            <person name="Pester M."/>
        </authorList>
    </citation>
    <scope>NUCLEOTIDE SEQUENCE [LARGE SCALE GENOMIC DNA]</scope>
    <source>
        <strain evidence="14">J.5.4.2-T.3.5.2</strain>
    </source>
</reference>
<evidence type="ECO:0000313" key="13">
    <source>
        <dbReference type="EMBL" id="QTX33282.1"/>
    </source>
</evidence>
<dbReference type="SUPFAM" id="SSF58104">
    <property type="entry name" value="Methyl-accepting chemotaxis protein (MCP) signaling domain"/>
    <property type="match status" value="1"/>
</dbReference>
<protein>
    <submittedName>
        <fullName evidence="13">Methyl-accepting chemotaxis protein</fullName>
    </submittedName>
</protein>
<gene>
    <name evidence="13" type="ORF">KAR29_05200</name>
</gene>
<dbReference type="PROSITE" id="PS50885">
    <property type="entry name" value="HAMP"/>
    <property type="match status" value="1"/>
</dbReference>
<dbReference type="SMART" id="SM00283">
    <property type="entry name" value="MA"/>
    <property type="match status" value="1"/>
</dbReference>
<dbReference type="Gene3D" id="1.10.287.950">
    <property type="entry name" value="Methyl-accepting chemotaxis protein"/>
    <property type="match status" value="1"/>
</dbReference>
<dbReference type="PANTHER" id="PTHR32089:SF112">
    <property type="entry name" value="LYSOZYME-LIKE PROTEIN-RELATED"/>
    <property type="match status" value="1"/>
</dbReference>
<dbReference type="EMBL" id="CP072943">
    <property type="protein sequence ID" value="QTX33282.1"/>
    <property type="molecule type" value="Genomic_DNA"/>
</dbReference>
<dbReference type="CDD" id="cd11386">
    <property type="entry name" value="MCP_signal"/>
    <property type="match status" value="1"/>
</dbReference>
<dbReference type="GO" id="GO:0006935">
    <property type="term" value="P:chemotaxis"/>
    <property type="evidence" value="ECO:0007669"/>
    <property type="project" value="UniProtKB-KW"/>
</dbReference>
<dbReference type="GO" id="GO:0005886">
    <property type="term" value="C:plasma membrane"/>
    <property type="evidence" value="ECO:0007669"/>
    <property type="project" value="UniProtKB-SubCell"/>
</dbReference>
<dbReference type="InterPro" id="IPR003660">
    <property type="entry name" value="HAMP_dom"/>
</dbReference>
<evidence type="ECO:0000256" key="6">
    <source>
        <dbReference type="ARBA" id="ARBA00023136"/>
    </source>
</evidence>
<evidence type="ECO:0000256" key="2">
    <source>
        <dbReference type="ARBA" id="ARBA00022475"/>
    </source>
</evidence>
<dbReference type="PANTHER" id="PTHR32089">
    <property type="entry name" value="METHYL-ACCEPTING CHEMOTAXIS PROTEIN MCPB"/>
    <property type="match status" value="1"/>
</dbReference>
<dbReference type="PROSITE" id="PS50111">
    <property type="entry name" value="CHEMOTAXIS_TRANSDUC_2"/>
    <property type="match status" value="1"/>
</dbReference>
<evidence type="ECO:0000259" key="12">
    <source>
        <dbReference type="PROSITE" id="PS50885"/>
    </source>
</evidence>
<dbReference type="InterPro" id="IPR029151">
    <property type="entry name" value="Sensor-like_sf"/>
</dbReference>
<evidence type="ECO:0000256" key="7">
    <source>
        <dbReference type="ARBA" id="ARBA00023224"/>
    </source>
</evidence>
<dbReference type="Pfam" id="PF02743">
    <property type="entry name" value="dCache_1"/>
    <property type="match status" value="1"/>
</dbReference>
<evidence type="ECO:0000256" key="4">
    <source>
        <dbReference type="ARBA" id="ARBA00022692"/>
    </source>
</evidence>
<dbReference type="Gene3D" id="6.10.340.10">
    <property type="match status" value="1"/>
</dbReference>
<dbReference type="AlphaFoldDB" id="A0A9Q7F0Q0"/>
<dbReference type="CDD" id="cd12912">
    <property type="entry name" value="PDC2_MCP_like"/>
    <property type="match status" value="1"/>
</dbReference>
<evidence type="ECO:0000256" key="8">
    <source>
        <dbReference type="ARBA" id="ARBA00029447"/>
    </source>
</evidence>
<dbReference type="Pfam" id="PF00672">
    <property type="entry name" value="HAMP"/>
    <property type="match status" value="1"/>
</dbReference>
<dbReference type="InterPro" id="IPR004089">
    <property type="entry name" value="MCPsignal_dom"/>
</dbReference>
<dbReference type="Gene3D" id="3.30.450.20">
    <property type="entry name" value="PAS domain"/>
    <property type="match status" value="1"/>
</dbReference>
<dbReference type="KEGG" id="aram:KAR29_05200"/>
<organism evidence="13 14">
    <name type="scientific">Aminithiophilus ramosus</name>
    <dbReference type="NCBI Taxonomy" id="3029084"/>
    <lineage>
        <taxon>Bacteria</taxon>
        <taxon>Thermotogati</taxon>
        <taxon>Synergistota</taxon>
        <taxon>Synergistia</taxon>
        <taxon>Synergistales</taxon>
        <taxon>Aminithiophilaceae</taxon>
        <taxon>Aminithiophilus</taxon>
    </lineage>
</organism>
<dbReference type="Pfam" id="PF00015">
    <property type="entry name" value="MCPsignal"/>
    <property type="match status" value="1"/>
</dbReference>
<feature type="transmembrane region" description="Helical" evidence="10">
    <location>
        <begin position="6"/>
        <end position="28"/>
    </location>
</feature>
<keyword evidence="7 9" id="KW-0807">Transducer</keyword>
<accession>A0A9Q7F0Q0</accession>
<feature type="transmembrane region" description="Helical" evidence="10">
    <location>
        <begin position="282"/>
        <end position="305"/>
    </location>
</feature>